<keyword evidence="3" id="KW-0408">Iron</keyword>
<evidence type="ECO:0000256" key="1">
    <source>
        <dbReference type="ARBA" id="ARBA00022714"/>
    </source>
</evidence>
<dbReference type="InterPro" id="IPR001041">
    <property type="entry name" value="2Fe-2S_ferredoxin-type"/>
</dbReference>
<feature type="domain" description="2Fe-2S ferredoxin-type" evidence="5">
    <location>
        <begin position="2"/>
        <end position="105"/>
    </location>
</feature>
<keyword evidence="4" id="KW-0411">Iron-sulfur</keyword>
<gene>
    <name evidence="6" type="ORF">KSW38_04935</name>
</gene>
<keyword evidence="1" id="KW-0001">2Fe-2S</keyword>
<name>A0ABS6I1K6_9MICC</name>
<keyword evidence="7" id="KW-1185">Reference proteome</keyword>
<accession>A0ABS6I1K6</accession>
<evidence type="ECO:0000259" key="5">
    <source>
        <dbReference type="PROSITE" id="PS51085"/>
    </source>
</evidence>
<dbReference type="Proteomes" id="UP000824166">
    <property type="component" value="Unassembled WGS sequence"/>
</dbReference>
<dbReference type="CDD" id="cd00207">
    <property type="entry name" value="fer2"/>
    <property type="match status" value="1"/>
</dbReference>
<evidence type="ECO:0000256" key="2">
    <source>
        <dbReference type="ARBA" id="ARBA00022723"/>
    </source>
</evidence>
<dbReference type="PANTHER" id="PTHR23426">
    <property type="entry name" value="FERREDOXIN/ADRENODOXIN"/>
    <property type="match status" value="1"/>
</dbReference>
<dbReference type="InterPro" id="IPR001055">
    <property type="entry name" value="Adrenodoxin-like"/>
</dbReference>
<organism evidence="6 7">
    <name type="scientific">Paenarthrobacter aromaticivorans</name>
    <dbReference type="NCBI Taxonomy" id="2849150"/>
    <lineage>
        <taxon>Bacteria</taxon>
        <taxon>Bacillati</taxon>
        <taxon>Actinomycetota</taxon>
        <taxon>Actinomycetes</taxon>
        <taxon>Micrococcales</taxon>
        <taxon>Micrococcaceae</taxon>
        <taxon>Paenarthrobacter</taxon>
    </lineage>
</organism>
<dbReference type="RefSeq" id="WP_216923374.1">
    <property type="nucleotide sequence ID" value="NZ_JAHOPC010000002.1"/>
</dbReference>
<evidence type="ECO:0000256" key="3">
    <source>
        <dbReference type="ARBA" id="ARBA00023004"/>
    </source>
</evidence>
<evidence type="ECO:0000313" key="7">
    <source>
        <dbReference type="Proteomes" id="UP000824166"/>
    </source>
</evidence>
<evidence type="ECO:0000313" key="6">
    <source>
        <dbReference type="EMBL" id="MBU8865633.1"/>
    </source>
</evidence>
<sequence>MTQITYVSVDDTEHTVNATDGESLMRAALQNDVPGIVGECGGELTCGTCHIYVSSEWSDRVAPQSEGERELLSMMDDVRPESRLACQIRVHADMHGFTSRISDHQ</sequence>
<keyword evidence="2" id="KW-0479">Metal-binding</keyword>
<comment type="caution">
    <text evidence="6">The sequence shown here is derived from an EMBL/GenBank/DDBJ whole genome shotgun (WGS) entry which is preliminary data.</text>
</comment>
<dbReference type="PANTHER" id="PTHR23426:SF67">
    <property type="entry name" value="2FE-2S FERREDOXIN-TYPE DOMAIN-CONTAINING PROTEIN"/>
    <property type="match status" value="1"/>
</dbReference>
<protein>
    <submittedName>
        <fullName evidence="6">2Fe-2S iron-sulfur cluster binding domain-containing protein</fullName>
    </submittedName>
</protein>
<dbReference type="EMBL" id="JAHOPC010000002">
    <property type="protein sequence ID" value="MBU8865633.1"/>
    <property type="molecule type" value="Genomic_DNA"/>
</dbReference>
<proteinExistence type="predicted"/>
<dbReference type="Pfam" id="PF00111">
    <property type="entry name" value="Fer2"/>
    <property type="match status" value="1"/>
</dbReference>
<dbReference type="PROSITE" id="PS51085">
    <property type="entry name" value="2FE2S_FER_2"/>
    <property type="match status" value="1"/>
</dbReference>
<reference evidence="6 7" key="1">
    <citation type="submission" date="2021-06" db="EMBL/GenBank/DDBJ databases">
        <authorList>
            <person name="Jeong J.W."/>
        </authorList>
    </citation>
    <scope>NUCLEOTIDE SEQUENCE [LARGE SCALE GENOMIC DNA]</scope>
    <source>
        <strain evidence="6 7">MMS21-TAE1-1</strain>
    </source>
</reference>
<evidence type="ECO:0000256" key="4">
    <source>
        <dbReference type="ARBA" id="ARBA00023014"/>
    </source>
</evidence>